<feature type="domain" description="DUF4097" evidence="1">
    <location>
        <begin position="47"/>
        <end position="183"/>
    </location>
</feature>
<gene>
    <name evidence="2" type="ORF">ACFQ03_25125</name>
</gene>
<evidence type="ECO:0000313" key="2">
    <source>
        <dbReference type="EMBL" id="MFD0872410.1"/>
    </source>
</evidence>
<evidence type="ECO:0000259" key="1">
    <source>
        <dbReference type="Pfam" id="PF13349"/>
    </source>
</evidence>
<dbReference type="EMBL" id="JBHTIU010000108">
    <property type="protein sequence ID" value="MFD0872410.1"/>
    <property type="molecule type" value="Genomic_DNA"/>
</dbReference>
<sequence>MRGSMKIFLAVLFFVAVVIYIVISQGGLSWFASKNVFQEQSVDADKIERININTSSADVQMVSGDAEQIVIKLEGKANQSYRKKTALRVKEAGDTLNVEVNLPNGISFGFAPNDVNLKVELPEKIYKELKLESSSGDLSLDSVNAVYMQLRSSSGDIQVSRFSADLIEFRASSGDISILDGSAELQGETSSGEISIELGELGQDMNLETSSGDIDIRLSDWPSGLDLDFRSGSGDGRVGLEGFEYETDKSNRIVGKIGEGKIKMKVRTSSGDFSLTR</sequence>
<accession>A0ABW3DGK3</accession>
<reference evidence="3" key="1">
    <citation type="journal article" date="2019" name="Int. J. Syst. Evol. Microbiol.">
        <title>The Global Catalogue of Microorganisms (GCM) 10K type strain sequencing project: providing services to taxonomists for standard genome sequencing and annotation.</title>
        <authorList>
            <consortium name="The Broad Institute Genomics Platform"/>
            <consortium name="The Broad Institute Genome Sequencing Center for Infectious Disease"/>
            <person name="Wu L."/>
            <person name="Ma J."/>
        </authorList>
    </citation>
    <scope>NUCLEOTIDE SEQUENCE [LARGE SCALE GENOMIC DNA]</scope>
    <source>
        <strain evidence="3">CCUG 57263</strain>
    </source>
</reference>
<dbReference type="Gene3D" id="2.160.20.120">
    <property type="match status" value="1"/>
</dbReference>
<keyword evidence="3" id="KW-1185">Reference proteome</keyword>
<proteinExistence type="predicted"/>
<dbReference type="Proteomes" id="UP001597120">
    <property type="component" value="Unassembled WGS sequence"/>
</dbReference>
<dbReference type="Pfam" id="PF13349">
    <property type="entry name" value="DUF4097"/>
    <property type="match status" value="2"/>
</dbReference>
<organism evidence="2 3">
    <name type="scientific">Paenibacillus residui</name>
    <dbReference type="NCBI Taxonomy" id="629724"/>
    <lineage>
        <taxon>Bacteria</taxon>
        <taxon>Bacillati</taxon>
        <taxon>Bacillota</taxon>
        <taxon>Bacilli</taxon>
        <taxon>Bacillales</taxon>
        <taxon>Paenibacillaceae</taxon>
        <taxon>Paenibacillus</taxon>
    </lineage>
</organism>
<dbReference type="InterPro" id="IPR025164">
    <property type="entry name" value="Toastrack_DUF4097"/>
</dbReference>
<comment type="caution">
    <text evidence="2">The sequence shown here is derived from an EMBL/GenBank/DDBJ whole genome shotgun (WGS) entry which is preliminary data.</text>
</comment>
<feature type="domain" description="DUF4097" evidence="1">
    <location>
        <begin position="185"/>
        <end position="275"/>
    </location>
</feature>
<name>A0ABW3DGK3_9BACL</name>
<protein>
    <submittedName>
        <fullName evidence="2">DUF4097 domain-containing protein</fullName>
    </submittedName>
</protein>
<evidence type="ECO:0000313" key="3">
    <source>
        <dbReference type="Proteomes" id="UP001597120"/>
    </source>
</evidence>